<dbReference type="PROSITE" id="PS00028">
    <property type="entry name" value="ZINC_FINGER_C2H2_1"/>
    <property type="match status" value="1"/>
</dbReference>
<comment type="caution">
    <text evidence="3">The sequence shown here is derived from an EMBL/GenBank/DDBJ whole genome shotgun (WGS) entry which is preliminary data.</text>
</comment>
<sequence length="237" mass="26717">MVGNAWHLRYRNMHRHKDMRGRPNRPAQFSCRLCNQVFVGAHALVTHYESHLIQDEIHSTRQNDIIINPPQITFQSQNGPQEIWVSRQNGRLPLQHVARNPTLGGATQEIVATPPPRPPAFPPVGLRFGHLGLANPPPQWQTVIGENHRFRLQPPRLSSPPLVVAPVTRNHALGPHPVPSFRQADRTVMTEPSSECTKPFINLLDKPIKEVFEIVDSDDESLSSKSDSKKLDLSLKL</sequence>
<protein>
    <recommendedName>
        <fullName evidence="2">C2H2-type domain-containing protein</fullName>
    </recommendedName>
</protein>
<evidence type="ECO:0000313" key="3">
    <source>
        <dbReference type="EMBL" id="CAK9149732.1"/>
    </source>
</evidence>
<dbReference type="EMBL" id="CAUOFW020001932">
    <property type="protein sequence ID" value="CAK9149732.1"/>
    <property type="molecule type" value="Genomic_DNA"/>
</dbReference>
<name>A0ABC8RYS9_9AQUA</name>
<evidence type="ECO:0000259" key="2">
    <source>
        <dbReference type="PROSITE" id="PS50157"/>
    </source>
</evidence>
<accession>A0ABC8RYS9</accession>
<keyword evidence="1" id="KW-0479">Metal-binding</keyword>
<evidence type="ECO:0000256" key="1">
    <source>
        <dbReference type="PROSITE-ProRule" id="PRU00042"/>
    </source>
</evidence>
<keyword evidence="1" id="KW-0862">Zinc</keyword>
<keyword evidence="1" id="KW-0863">Zinc-finger</keyword>
<feature type="domain" description="C2H2-type" evidence="2">
    <location>
        <begin position="29"/>
        <end position="56"/>
    </location>
</feature>
<dbReference type="InterPro" id="IPR013087">
    <property type="entry name" value="Znf_C2H2_type"/>
</dbReference>
<keyword evidence="4" id="KW-1185">Reference proteome</keyword>
<evidence type="ECO:0000313" key="4">
    <source>
        <dbReference type="Proteomes" id="UP001642360"/>
    </source>
</evidence>
<reference evidence="3 4" key="1">
    <citation type="submission" date="2024-02" db="EMBL/GenBank/DDBJ databases">
        <authorList>
            <person name="Vignale AGUSTIN F."/>
            <person name="Sosa J E."/>
            <person name="Modenutti C."/>
        </authorList>
    </citation>
    <scope>NUCLEOTIDE SEQUENCE [LARGE SCALE GENOMIC DNA]</scope>
</reference>
<dbReference type="AlphaFoldDB" id="A0ABC8RYS9"/>
<proteinExistence type="predicted"/>
<dbReference type="PROSITE" id="PS50157">
    <property type="entry name" value="ZINC_FINGER_C2H2_2"/>
    <property type="match status" value="1"/>
</dbReference>
<dbReference type="GO" id="GO:0008270">
    <property type="term" value="F:zinc ion binding"/>
    <property type="evidence" value="ECO:0007669"/>
    <property type="project" value="UniProtKB-KW"/>
</dbReference>
<organism evidence="3 4">
    <name type="scientific">Ilex paraguariensis</name>
    <name type="common">yerba mate</name>
    <dbReference type="NCBI Taxonomy" id="185542"/>
    <lineage>
        <taxon>Eukaryota</taxon>
        <taxon>Viridiplantae</taxon>
        <taxon>Streptophyta</taxon>
        <taxon>Embryophyta</taxon>
        <taxon>Tracheophyta</taxon>
        <taxon>Spermatophyta</taxon>
        <taxon>Magnoliopsida</taxon>
        <taxon>eudicotyledons</taxon>
        <taxon>Gunneridae</taxon>
        <taxon>Pentapetalae</taxon>
        <taxon>asterids</taxon>
        <taxon>campanulids</taxon>
        <taxon>Aquifoliales</taxon>
        <taxon>Aquifoliaceae</taxon>
        <taxon>Ilex</taxon>
    </lineage>
</organism>
<dbReference type="Proteomes" id="UP001642360">
    <property type="component" value="Unassembled WGS sequence"/>
</dbReference>
<gene>
    <name evidence="3" type="ORF">ILEXP_LOCUS17802</name>
</gene>